<keyword evidence="1" id="KW-0732">Signal</keyword>
<evidence type="ECO:0000313" key="4">
    <source>
        <dbReference type="Proteomes" id="UP000240988"/>
    </source>
</evidence>
<evidence type="ECO:0000313" key="3">
    <source>
        <dbReference type="EMBL" id="SPM35394.1"/>
    </source>
</evidence>
<feature type="signal peptide" evidence="1">
    <location>
        <begin position="1"/>
        <end position="28"/>
    </location>
</feature>
<gene>
    <name evidence="3" type="ORF">MRAB57_3219</name>
</gene>
<proteinExistence type="predicted"/>
<evidence type="ECO:0000259" key="2">
    <source>
        <dbReference type="Pfam" id="PF05305"/>
    </source>
</evidence>
<dbReference type="Pfam" id="PF05305">
    <property type="entry name" value="DUF732"/>
    <property type="match status" value="1"/>
</dbReference>
<sequence length="110" mass="11531">MTTRALRKPALTSLTALSVLLCSAPAVAGAAPDSKSAYLTSLNQHGISYGDPTHMVQIGTTLCHELRNNLVPQQEAISRIQNFGYTGAQANVIAASAVLSFCPDMDADAK</sequence>
<keyword evidence="4" id="KW-1185">Reference proteome</keyword>
<dbReference type="AlphaFoldDB" id="A0A2U3NV96"/>
<organism evidence="3 4">
    <name type="scientific">Mycobacterium rhizamassiliense</name>
    <dbReference type="NCBI Taxonomy" id="1841860"/>
    <lineage>
        <taxon>Bacteria</taxon>
        <taxon>Bacillati</taxon>
        <taxon>Actinomycetota</taxon>
        <taxon>Actinomycetes</taxon>
        <taxon>Mycobacteriales</taxon>
        <taxon>Mycobacteriaceae</taxon>
        <taxon>Mycobacterium</taxon>
    </lineage>
</organism>
<accession>A0A2U3NV96</accession>
<evidence type="ECO:0000256" key="1">
    <source>
        <dbReference type="SAM" id="SignalP"/>
    </source>
</evidence>
<dbReference type="OrthoDB" id="4730204at2"/>
<feature type="chain" id="PRO_5038348171" description="DUF732 domain-containing protein" evidence="1">
    <location>
        <begin position="29"/>
        <end position="110"/>
    </location>
</feature>
<name>A0A2U3NV96_9MYCO</name>
<protein>
    <recommendedName>
        <fullName evidence="2">DUF732 domain-containing protein</fullName>
    </recommendedName>
</protein>
<dbReference type="EMBL" id="FUFA01000004">
    <property type="protein sequence ID" value="SPM35394.1"/>
    <property type="molecule type" value="Genomic_DNA"/>
</dbReference>
<feature type="domain" description="DUF732" evidence="2">
    <location>
        <begin position="36"/>
        <end position="104"/>
    </location>
</feature>
<dbReference type="Proteomes" id="UP000240988">
    <property type="component" value="Unassembled WGS sequence"/>
</dbReference>
<dbReference type="RefSeq" id="WP_077088251.1">
    <property type="nucleotide sequence ID" value="NZ_LT721901.1"/>
</dbReference>
<dbReference type="InterPro" id="IPR007969">
    <property type="entry name" value="DUF732"/>
</dbReference>
<reference evidence="3 4" key="1">
    <citation type="submission" date="2017-01" db="EMBL/GenBank/DDBJ databases">
        <authorList>
            <consortium name="Urmite Genomes"/>
        </authorList>
    </citation>
    <scope>NUCLEOTIDE SEQUENCE [LARGE SCALE GENOMIC DNA]</scope>
    <source>
        <strain evidence="3 4">AB57</strain>
    </source>
</reference>